<dbReference type="InterPro" id="IPR012334">
    <property type="entry name" value="Pectin_lyas_fold"/>
</dbReference>
<dbReference type="AlphaFoldDB" id="A0A1L3FNF7"/>
<dbReference type="InterPro" id="IPR051801">
    <property type="entry name" value="GH28_Enzymes"/>
</dbReference>
<evidence type="ECO:0000256" key="2">
    <source>
        <dbReference type="ARBA" id="ARBA00022801"/>
    </source>
</evidence>
<dbReference type="PROSITE" id="PS00502">
    <property type="entry name" value="POLYGALACTURONASE"/>
    <property type="match status" value="1"/>
</dbReference>
<dbReference type="OrthoDB" id="191551at2"/>
<keyword evidence="2 4" id="KW-0378">Hydrolase</keyword>
<dbReference type="Pfam" id="PF00295">
    <property type="entry name" value="Glyco_hydro_28"/>
    <property type="match status" value="1"/>
</dbReference>
<dbReference type="PANTHER" id="PTHR31339:SF9">
    <property type="entry name" value="PLASMIN AND FIBRONECTIN-BINDING PROTEIN A"/>
    <property type="match status" value="1"/>
</dbReference>
<dbReference type="SMART" id="SM00710">
    <property type="entry name" value="PbH1"/>
    <property type="match status" value="5"/>
</dbReference>
<reference evidence="6 7" key="1">
    <citation type="submission" date="2016-11" db="EMBL/GenBank/DDBJ databases">
        <title>Complete Genome Sequence of Bradyrhizobium sp. strain J5, an isolated from soybean nodule in Hokkaido.</title>
        <authorList>
            <person name="Kanehara K."/>
        </authorList>
    </citation>
    <scope>NUCLEOTIDE SEQUENCE [LARGE SCALE GENOMIC DNA]</scope>
    <source>
        <strain evidence="6 7">J5</strain>
    </source>
</reference>
<evidence type="ECO:0000256" key="3">
    <source>
        <dbReference type="ARBA" id="ARBA00023295"/>
    </source>
</evidence>
<dbReference type="SUPFAM" id="SSF51126">
    <property type="entry name" value="Pectin lyase-like"/>
    <property type="match status" value="1"/>
</dbReference>
<evidence type="ECO:0000256" key="1">
    <source>
        <dbReference type="ARBA" id="ARBA00008834"/>
    </source>
</evidence>
<evidence type="ECO:0000313" key="6">
    <source>
        <dbReference type="EMBL" id="APG14810.1"/>
    </source>
</evidence>
<protein>
    <submittedName>
        <fullName evidence="6">Polygalacturonase</fullName>
    </submittedName>
</protein>
<evidence type="ECO:0000256" key="4">
    <source>
        <dbReference type="RuleBase" id="RU361169"/>
    </source>
</evidence>
<evidence type="ECO:0000313" key="7">
    <source>
        <dbReference type="Proteomes" id="UP000181962"/>
    </source>
</evidence>
<name>A0A1L3FNF7_BRAJP</name>
<dbReference type="EMBL" id="CP017637">
    <property type="protein sequence ID" value="APG14810.1"/>
    <property type="molecule type" value="Genomic_DNA"/>
</dbReference>
<dbReference type="InterPro" id="IPR006626">
    <property type="entry name" value="PbH1"/>
</dbReference>
<organism evidence="6 7">
    <name type="scientific">Bradyrhizobium japonicum</name>
    <dbReference type="NCBI Taxonomy" id="375"/>
    <lineage>
        <taxon>Bacteria</taxon>
        <taxon>Pseudomonadati</taxon>
        <taxon>Pseudomonadota</taxon>
        <taxon>Alphaproteobacteria</taxon>
        <taxon>Hyphomicrobiales</taxon>
        <taxon>Nitrobacteraceae</taxon>
        <taxon>Bradyrhizobium</taxon>
    </lineage>
</organism>
<dbReference type="Gene3D" id="2.160.20.10">
    <property type="entry name" value="Single-stranded right-handed beta-helix, Pectin lyase-like"/>
    <property type="match status" value="1"/>
</dbReference>
<dbReference type="InterPro" id="IPR011050">
    <property type="entry name" value="Pectin_lyase_fold/virulence"/>
</dbReference>
<accession>A0A1L3FNF7</accession>
<dbReference type="PANTHER" id="PTHR31339">
    <property type="entry name" value="PECTIN LYASE-RELATED"/>
    <property type="match status" value="1"/>
</dbReference>
<keyword evidence="3 4" id="KW-0326">Glycosidase</keyword>
<feature type="compositionally biased region" description="Basic and acidic residues" evidence="5">
    <location>
        <begin position="61"/>
        <end position="75"/>
    </location>
</feature>
<dbReference type="GO" id="GO:0004650">
    <property type="term" value="F:polygalacturonase activity"/>
    <property type="evidence" value="ECO:0007669"/>
    <property type="project" value="InterPro"/>
</dbReference>
<gene>
    <name evidence="6" type="ORF">BKD09_41310</name>
</gene>
<evidence type="ECO:0000256" key="5">
    <source>
        <dbReference type="SAM" id="MobiDB-lite"/>
    </source>
</evidence>
<proteinExistence type="inferred from homology"/>
<dbReference type="InterPro" id="IPR000743">
    <property type="entry name" value="Glyco_hydro_28"/>
</dbReference>
<feature type="region of interest" description="Disordered" evidence="5">
    <location>
        <begin position="56"/>
        <end position="77"/>
    </location>
</feature>
<comment type="similarity">
    <text evidence="1 4">Belongs to the glycosyl hydrolase 28 family.</text>
</comment>
<dbReference type="GO" id="GO:0005975">
    <property type="term" value="P:carbohydrate metabolic process"/>
    <property type="evidence" value="ECO:0007669"/>
    <property type="project" value="InterPro"/>
</dbReference>
<sequence>MSRLTLRSCWIFVLSQNASSFSRIGKVLLRDLKSRRLLRRINVILCAPVTHAATRSSQRSIPEKARDNDARDKSTSRSMTKRFRNWALLSILASMVVGPAAKAQDRRTIVEPVAPDTVCDRPVPSGKNDTVSLQEAIEHCPDGAAVYLGRGEFHSGPLEMKSGVTLWVGRGATLIAIPEPAAYDKGLGQCGRIAEKGDGCRPFISFSKTRGGGIYGEGIIDGQGGALIGGGAETWWQLARRAQAQGGNQNAPRLIQVDHAQDITFSGVTLRNAANFHVAMNRVEGATFWALTIDSPADARNTDGIDLGASQDVTITHSWIRTGDDNVAIKAGDNGSSSHISIIDNYFGWGHGMSIGSEVNSGARDILVRNLTLDGTTSGLRIKSDVGRGGLVENVTYEYVCLRGNRWPLAFDAKYDPRAQGTRIPVYRQIVLRHVHGDTGVLLMRGIDERHALDVTLEDVRFANSATWQLEHANVSANHSDVWPPLPGRATQPPLRGSEVCSKAFRDGNR</sequence>
<dbReference type="Proteomes" id="UP000181962">
    <property type="component" value="Chromosome"/>
</dbReference>